<dbReference type="Gene3D" id="3.40.50.300">
    <property type="entry name" value="P-loop containing nucleotide triphosphate hydrolases"/>
    <property type="match status" value="1"/>
</dbReference>
<keyword evidence="3" id="KW-0418">Kinase</keyword>
<protein>
    <submittedName>
        <fullName evidence="3">Deoxyadenosine/deoxycytidine kinase</fullName>
    </submittedName>
</protein>
<dbReference type="AlphaFoldDB" id="A0A4Q7Z943"/>
<evidence type="ECO:0000313" key="3">
    <source>
        <dbReference type="EMBL" id="RZU46574.1"/>
    </source>
</evidence>
<accession>A0A4Q7Z943</accession>
<dbReference type="Proteomes" id="UP000292564">
    <property type="component" value="Unassembled WGS sequence"/>
</dbReference>
<evidence type="ECO:0000313" key="4">
    <source>
        <dbReference type="Proteomes" id="UP000292564"/>
    </source>
</evidence>
<comment type="caution">
    <text evidence="3">The sequence shown here is derived from an EMBL/GenBank/DDBJ whole genome shotgun (WGS) entry which is preliminary data.</text>
</comment>
<dbReference type="Pfam" id="PF01712">
    <property type="entry name" value="dNK"/>
    <property type="match status" value="1"/>
</dbReference>
<organism evidence="3 4">
    <name type="scientific">Krasilnikovia cinnamomea</name>
    <dbReference type="NCBI Taxonomy" id="349313"/>
    <lineage>
        <taxon>Bacteria</taxon>
        <taxon>Bacillati</taxon>
        <taxon>Actinomycetota</taxon>
        <taxon>Actinomycetes</taxon>
        <taxon>Micromonosporales</taxon>
        <taxon>Micromonosporaceae</taxon>
        <taxon>Krasilnikovia</taxon>
    </lineage>
</organism>
<evidence type="ECO:0000256" key="1">
    <source>
        <dbReference type="SAM" id="MobiDB-lite"/>
    </source>
</evidence>
<feature type="compositionally biased region" description="Basic and acidic residues" evidence="1">
    <location>
        <begin position="204"/>
        <end position="216"/>
    </location>
</feature>
<dbReference type="RefSeq" id="WP_165449737.1">
    <property type="nucleotide sequence ID" value="NZ_SHKY01000002.1"/>
</dbReference>
<gene>
    <name evidence="3" type="ORF">EV385_6649</name>
</gene>
<dbReference type="InterPro" id="IPR031314">
    <property type="entry name" value="DNK_dom"/>
</dbReference>
<dbReference type="GO" id="GO:0016301">
    <property type="term" value="F:kinase activity"/>
    <property type="evidence" value="ECO:0007669"/>
    <property type="project" value="UniProtKB-KW"/>
</dbReference>
<keyword evidence="4" id="KW-1185">Reference proteome</keyword>
<proteinExistence type="predicted"/>
<feature type="domain" description="Deoxynucleoside kinase" evidence="2">
    <location>
        <begin position="6"/>
        <end position="168"/>
    </location>
</feature>
<reference evidence="3 4" key="1">
    <citation type="submission" date="2019-02" db="EMBL/GenBank/DDBJ databases">
        <title>Sequencing the genomes of 1000 actinobacteria strains.</title>
        <authorList>
            <person name="Klenk H.-P."/>
        </authorList>
    </citation>
    <scope>NUCLEOTIDE SEQUENCE [LARGE SCALE GENOMIC DNA]</scope>
    <source>
        <strain evidence="3 4">DSM 45162</strain>
    </source>
</reference>
<dbReference type="InterPro" id="IPR027417">
    <property type="entry name" value="P-loop_NTPase"/>
</dbReference>
<sequence>MTGIYIAIEGPTGVGKSTLAAALARAMDGELLADPFTVNPYLEALLTGDPTPELPVLVELTFVALRVAQLRAAAATLAAGGTVVADWALLKTPIFAGTTLPAGDAQRIADTCTVWAPSLPTPDVLIGMSASLPTLRARVARRGRAMEAGLTPAALRTLRAAFDAAYVAWPGRLIRLDANRFDSFDPDHIAELAARCRPLPSLRRPCETDSPRRADPHTAVNDPGAAAAGDAHRPGPGRPDHRAAATTEPR</sequence>
<keyword evidence="3" id="KW-0808">Transferase</keyword>
<dbReference type="EMBL" id="SHKY01000002">
    <property type="protein sequence ID" value="RZU46574.1"/>
    <property type="molecule type" value="Genomic_DNA"/>
</dbReference>
<name>A0A4Q7Z943_9ACTN</name>
<evidence type="ECO:0000259" key="2">
    <source>
        <dbReference type="Pfam" id="PF01712"/>
    </source>
</evidence>
<feature type="compositionally biased region" description="Basic and acidic residues" evidence="1">
    <location>
        <begin position="230"/>
        <end position="250"/>
    </location>
</feature>
<feature type="region of interest" description="Disordered" evidence="1">
    <location>
        <begin position="201"/>
        <end position="250"/>
    </location>
</feature>
<dbReference type="SUPFAM" id="SSF52540">
    <property type="entry name" value="P-loop containing nucleoside triphosphate hydrolases"/>
    <property type="match status" value="1"/>
</dbReference>